<evidence type="ECO:0000313" key="2">
    <source>
        <dbReference type="Proteomes" id="UP001160148"/>
    </source>
</evidence>
<name>A0AAV0WLX0_9HEMI</name>
<protein>
    <submittedName>
        <fullName evidence="1">Uncharacterized protein</fullName>
    </submittedName>
</protein>
<proteinExistence type="predicted"/>
<keyword evidence="2" id="KW-1185">Reference proteome</keyword>
<evidence type="ECO:0000313" key="1">
    <source>
        <dbReference type="EMBL" id="CAI6356845.1"/>
    </source>
</evidence>
<dbReference type="Proteomes" id="UP001160148">
    <property type="component" value="Unassembled WGS sequence"/>
</dbReference>
<organism evidence="1 2">
    <name type="scientific">Macrosiphum euphorbiae</name>
    <name type="common">potato aphid</name>
    <dbReference type="NCBI Taxonomy" id="13131"/>
    <lineage>
        <taxon>Eukaryota</taxon>
        <taxon>Metazoa</taxon>
        <taxon>Ecdysozoa</taxon>
        <taxon>Arthropoda</taxon>
        <taxon>Hexapoda</taxon>
        <taxon>Insecta</taxon>
        <taxon>Pterygota</taxon>
        <taxon>Neoptera</taxon>
        <taxon>Paraneoptera</taxon>
        <taxon>Hemiptera</taxon>
        <taxon>Sternorrhyncha</taxon>
        <taxon>Aphidomorpha</taxon>
        <taxon>Aphidoidea</taxon>
        <taxon>Aphididae</taxon>
        <taxon>Macrosiphini</taxon>
        <taxon>Macrosiphum</taxon>
    </lineage>
</organism>
<dbReference type="AlphaFoldDB" id="A0AAV0WLX0"/>
<comment type="caution">
    <text evidence="1">The sequence shown here is derived from an EMBL/GenBank/DDBJ whole genome shotgun (WGS) entry which is preliminary data.</text>
</comment>
<sequence>MVFPVGIYWGKDKPNNSNDFLYDFCNELTELILNGIEIKDDVGNLKKAQIVLQVFCCDVPAKSFVLKTKGYSGFFSCNRCFAEGEYINRRVCFPELTSMKRSHDNFVNKQQEEHHVGHKCLFFLKFQE</sequence>
<accession>A0AAV0WLX0</accession>
<dbReference type="PANTHER" id="PTHR33053:SF24">
    <property type="entry name" value="TRANSPOSASE DOMAIN-CONTAINING PROTEIN"/>
    <property type="match status" value="1"/>
</dbReference>
<dbReference type="EMBL" id="CARXXK010000002">
    <property type="protein sequence ID" value="CAI6356845.1"/>
    <property type="molecule type" value="Genomic_DNA"/>
</dbReference>
<reference evidence="1 2" key="1">
    <citation type="submission" date="2023-01" db="EMBL/GenBank/DDBJ databases">
        <authorList>
            <person name="Whitehead M."/>
        </authorList>
    </citation>
    <scope>NUCLEOTIDE SEQUENCE [LARGE SCALE GENOMIC DNA]</scope>
</reference>
<gene>
    <name evidence="1" type="ORF">MEUPH1_LOCUS12535</name>
</gene>
<dbReference type="PANTHER" id="PTHR33053">
    <property type="entry name" value="PROTEIN, PUTATIVE-RELATED"/>
    <property type="match status" value="1"/>
</dbReference>